<dbReference type="InterPro" id="IPR051677">
    <property type="entry name" value="AfsR-DnrI-RedD_regulator"/>
</dbReference>
<dbReference type="SMART" id="SM00862">
    <property type="entry name" value="Trans_reg_C"/>
    <property type="match status" value="1"/>
</dbReference>
<evidence type="ECO:0000256" key="2">
    <source>
        <dbReference type="ARBA" id="ARBA00023015"/>
    </source>
</evidence>
<reference evidence="7 8" key="1">
    <citation type="submission" date="2023-07" db="EMBL/GenBank/DDBJ databases">
        <title>Sequencing the genomes of 1000 actinobacteria strains.</title>
        <authorList>
            <person name="Klenk H.-P."/>
        </authorList>
    </citation>
    <scope>NUCLEOTIDE SEQUENCE [LARGE SCALE GENOMIC DNA]</scope>
    <source>
        <strain evidence="7 8">DSM 43749</strain>
    </source>
</reference>
<evidence type="ECO:0000259" key="5">
    <source>
        <dbReference type="SMART" id="SM00862"/>
    </source>
</evidence>
<dbReference type="Pfam" id="PF03704">
    <property type="entry name" value="BTAD"/>
    <property type="match status" value="1"/>
</dbReference>
<dbReference type="EMBL" id="JAVDSG010000001">
    <property type="protein sequence ID" value="MDR6594511.1"/>
    <property type="molecule type" value="Genomic_DNA"/>
</dbReference>
<evidence type="ECO:0000256" key="1">
    <source>
        <dbReference type="ARBA" id="ARBA00005820"/>
    </source>
</evidence>
<dbReference type="SMART" id="SM00028">
    <property type="entry name" value="TPR"/>
    <property type="match status" value="5"/>
</dbReference>
<keyword evidence="4" id="KW-0804">Transcription</keyword>
<gene>
    <name evidence="7" type="ORF">J2S66_002895</name>
</gene>
<evidence type="ECO:0000313" key="7">
    <source>
        <dbReference type="EMBL" id="MDR6594511.1"/>
    </source>
</evidence>
<dbReference type="SUPFAM" id="SSF46894">
    <property type="entry name" value="C-terminal effector domain of the bipartite response regulators"/>
    <property type="match status" value="1"/>
</dbReference>
<comment type="similarity">
    <text evidence="1">Belongs to the AfsR/DnrI/RedD regulatory family.</text>
</comment>
<keyword evidence="3 7" id="KW-0238">DNA-binding</keyword>
<evidence type="ECO:0000256" key="3">
    <source>
        <dbReference type="ARBA" id="ARBA00023125"/>
    </source>
</evidence>
<comment type="caution">
    <text evidence="7">The sequence shown here is derived from an EMBL/GenBank/DDBJ whole genome shotgun (WGS) entry which is preliminary data.</text>
</comment>
<dbReference type="Pfam" id="PF13424">
    <property type="entry name" value="TPR_12"/>
    <property type="match status" value="2"/>
</dbReference>
<evidence type="ECO:0000259" key="6">
    <source>
        <dbReference type="SMART" id="SM01043"/>
    </source>
</evidence>
<name>A0ABU1PV49_9PSEU</name>
<dbReference type="InterPro" id="IPR016032">
    <property type="entry name" value="Sig_transdc_resp-reg_C-effctor"/>
</dbReference>
<dbReference type="InterPro" id="IPR019734">
    <property type="entry name" value="TPR_rpt"/>
</dbReference>
<feature type="domain" description="Bacterial transcriptional activator" evidence="6">
    <location>
        <begin position="96"/>
        <end position="240"/>
    </location>
</feature>
<feature type="domain" description="OmpR/PhoB-type" evidence="5">
    <location>
        <begin position="16"/>
        <end position="89"/>
    </location>
</feature>
<protein>
    <submittedName>
        <fullName evidence="7">DNA-binding SARP family transcriptional activator</fullName>
    </submittedName>
</protein>
<dbReference type="InterPro" id="IPR001867">
    <property type="entry name" value="OmpR/PhoB-type_DNA-bd"/>
</dbReference>
<dbReference type="SUPFAM" id="SSF52540">
    <property type="entry name" value="P-loop containing nucleoside triphosphate hydrolases"/>
    <property type="match status" value="1"/>
</dbReference>
<sequence length="917" mass="99402">MLFEVLGSAHVVRPDGARTPLAARKPRLLLSLLLLHANEPVRTARIVDELWGATPPRSAPGNVKTYVSDLRRLVADPGRIVGGRSEYTIRVNRDELDVFGFEDAVSRGAGALADGEPADAARHLAAALALWRGEPFAGLDGPDVDAVRARLGERRLTARAHLVRALLALERHDEAAAVAREAVVEHPFREDLRALLMTALHRMGRSAEALEVYADARRVLDRELGLSPGAELRRLHAAVLDRGPRAGGREVGVAQLPAAPPVFVGRGPELGALDAALGGGVRKAAVISAVAGAGGIGKTSLALLWAHRHRDRFPDGQLYVDLRGFSPDGPPLEPAAVLRGFLGALGVEPTRMPVDQHARTALLRSLLAGRRALLVLDNAADAAQVVPLLPGDDSCAVVITSRARLPGLVAGFGARQFVLGPLTGAESRHLLVGRLGRAQVDAEPAAVVELVRLCGGFPLALTVIAGHAHAQPGLPLASLVDQLHDSAFDVLDERDPMASLPAVLSWSRRALTVEQDELFSLLGTAPGPDTDLLAATALAGLPRSRVRSALRALEQVSLVERTPTGRYRMHDLIRRYAADAADRLPNSDRREALRRVVDFHLRTAHAADRLLHPHRPPLRLPPSCAQPHPLPDEAAALAWFDAEHACLLAAQHTAATEQRHHVVWQLAWCLDTFHHRRGLLQDQVLTWSAGLAAAEHLDDTAVRARAHRSLGRAHSALRRHDLAVAHLDRALAAAEALDDRPGRAHTHFALANARDLWEEHEPALHHAHRCLDLYRELGNTVWTARALNLVGWCAARAGDHATAREHCRAALALYENQDDPDGRAATLDSLGYIAHRVGRHHESVERYQQALALRHRIGDTFQEAQSLEGVGHPHAALGRHDRARAAWRAALRVYRDSGLTEDAARVRRWLDGLGCRT</sequence>
<keyword evidence="8" id="KW-1185">Reference proteome</keyword>
<dbReference type="Gene3D" id="1.10.10.10">
    <property type="entry name" value="Winged helix-like DNA-binding domain superfamily/Winged helix DNA-binding domain"/>
    <property type="match status" value="1"/>
</dbReference>
<proteinExistence type="inferred from homology"/>
<dbReference type="InterPro" id="IPR011990">
    <property type="entry name" value="TPR-like_helical_dom_sf"/>
</dbReference>
<dbReference type="GO" id="GO:0003677">
    <property type="term" value="F:DNA binding"/>
    <property type="evidence" value="ECO:0007669"/>
    <property type="project" value="UniProtKB-KW"/>
</dbReference>
<dbReference type="Gene3D" id="1.25.40.10">
    <property type="entry name" value="Tetratricopeptide repeat domain"/>
    <property type="match status" value="3"/>
</dbReference>
<dbReference type="InterPro" id="IPR005158">
    <property type="entry name" value="BTAD"/>
</dbReference>
<organism evidence="7 8">
    <name type="scientific">Saccharothrix longispora</name>
    <dbReference type="NCBI Taxonomy" id="33920"/>
    <lineage>
        <taxon>Bacteria</taxon>
        <taxon>Bacillati</taxon>
        <taxon>Actinomycetota</taxon>
        <taxon>Actinomycetes</taxon>
        <taxon>Pseudonocardiales</taxon>
        <taxon>Pseudonocardiaceae</taxon>
        <taxon>Saccharothrix</taxon>
    </lineage>
</organism>
<evidence type="ECO:0000313" key="8">
    <source>
        <dbReference type="Proteomes" id="UP001268819"/>
    </source>
</evidence>
<dbReference type="PANTHER" id="PTHR35807">
    <property type="entry name" value="TRANSCRIPTIONAL REGULATOR REDD-RELATED"/>
    <property type="match status" value="1"/>
</dbReference>
<dbReference type="SUPFAM" id="SSF48452">
    <property type="entry name" value="TPR-like"/>
    <property type="match status" value="2"/>
</dbReference>
<dbReference type="PRINTS" id="PR00364">
    <property type="entry name" value="DISEASERSIST"/>
</dbReference>
<dbReference type="RefSeq" id="WP_310307517.1">
    <property type="nucleotide sequence ID" value="NZ_BAAAXB010000001.1"/>
</dbReference>
<keyword evidence="2" id="KW-0805">Transcription regulation</keyword>
<dbReference type="Proteomes" id="UP001268819">
    <property type="component" value="Unassembled WGS sequence"/>
</dbReference>
<dbReference type="CDD" id="cd15831">
    <property type="entry name" value="BTAD"/>
    <property type="match status" value="1"/>
</dbReference>
<evidence type="ECO:0000256" key="4">
    <source>
        <dbReference type="ARBA" id="ARBA00023163"/>
    </source>
</evidence>
<dbReference type="InterPro" id="IPR036388">
    <property type="entry name" value="WH-like_DNA-bd_sf"/>
</dbReference>
<dbReference type="InterPro" id="IPR027417">
    <property type="entry name" value="P-loop_NTPase"/>
</dbReference>
<accession>A0ABU1PV49</accession>
<dbReference type="SMART" id="SM01043">
    <property type="entry name" value="BTAD"/>
    <property type="match status" value="1"/>
</dbReference>
<dbReference type="PANTHER" id="PTHR35807:SF1">
    <property type="entry name" value="TRANSCRIPTIONAL REGULATOR REDD"/>
    <property type="match status" value="1"/>
</dbReference>
<dbReference type="Gene3D" id="3.40.50.300">
    <property type="entry name" value="P-loop containing nucleotide triphosphate hydrolases"/>
    <property type="match status" value="1"/>
</dbReference>